<accession>A0AAD5P849</accession>
<name>A0AAD5P849_9FUNG</name>
<gene>
    <name evidence="2" type="ORF">BDA99DRAFT_46644</name>
</gene>
<reference evidence="2" key="2">
    <citation type="submission" date="2023-02" db="EMBL/GenBank/DDBJ databases">
        <authorList>
            <consortium name="DOE Joint Genome Institute"/>
            <person name="Mondo S.J."/>
            <person name="Chang Y."/>
            <person name="Wang Y."/>
            <person name="Ahrendt S."/>
            <person name="Andreopoulos W."/>
            <person name="Barry K."/>
            <person name="Beard J."/>
            <person name="Benny G.L."/>
            <person name="Blankenship S."/>
            <person name="Bonito G."/>
            <person name="Cuomo C."/>
            <person name="Desiro A."/>
            <person name="Gervers K.A."/>
            <person name="Hundley H."/>
            <person name="Kuo A."/>
            <person name="LaButti K."/>
            <person name="Lang B.F."/>
            <person name="Lipzen A."/>
            <person name="O'Donnell K."/>
            <person name="Pangilinan J."/>
            <person name="Reynolds N."/>
            <person name="Sandor L."/>
            <person name="Smith M.W."/>
            <person name="Tsang A."/>
            <person name="Grigoriev I.V."/>
            <person name="Stajich J.E."/>
            <person name="Spatafora J.W."/>
        </authorList>
    </citation>
    <scope>NUCLEOTIDE SEQUENCE</scope>
    <source>
        <strain evidence="2">RSA 2281</strain>
    </source>
</reference>
<evidence type="ECO:0000313" key="2">
    <source>
        <dbReference type="EMBL" id="KAI9243029.1"/>
    </source>
</evidence>
<sequence length="185" mass="21409">MATTIATASLSESTIANLFVKLSEYHSINTLNITNCGVVSFRKAKLLISGIADFSRNLDIQLLQSQKSTFEKAKRRNVPPIEENEIKLLSKIDYWHQLHHQHMNSSFNTKAIQQTRHLQLYHHNHLLQLVHYLHLFFKSAGTIWSIFFITTICFSQSITSAYFFKSIGSLWFFFFITIITSICFS</sequence>
<feature type="transmembrane region" description="Helical" evidence="1">
    <location>
        <begin position="163"/>
        <end position="184"/>
    </location>
</feature>
<keyword evidence="3" id="KW-1185">Reference proteome</keyword>
<dbReference type="Proteomes" id="UP001209540">
    <property type="component" value="Unassembled WGS sequence"/>
</dbReference>
<keyword evidence="1" id="KW-0472">Membrane</keyword>
<organism evidence="2 3">
    <name type="scientific">Phascolomyces articulosus</name>
    <dbReference type="NCBI Taxonomy" id="60185"/>
    <lineage>
        <taxon>Eukaryota</taxon>
        <taxon>Fungi</taxon>
        <taxon>Fungi incertae sedis</taxon>
        <taxon>Mucoromycota</taxon>
        <taxon>Mucoromycotina</taxon>
        <taxon>Mucoromycetes</taxon>
        <taxon>Mucorales</taxon>
        <taxon>Lichtheimiaceae</taxon>
        <taxon>Phascolomyces</taxon>
    </lineage>
</organism>
<dbReference type="EMBL" id="JAIXMP010000119">
    <property type="protein sequence ID" value="KAI9243029.1"/>
    <property type="molecule type" value="Genomic_DNA"/>
</dbReference>
<protein>
    <submittedName>
        <fullName evidence="2">Uncharacterized protein</fullName>
    </submittedName>
</protein>
<keyword evidence="1" id="KW-1133">Transmembrane helix</keyword>
<evidence type="ECO:0000313" key="3">
    <source>
        <dbReference type="Proteomes" id="UP001209540"/>
    </source>
</evidence>
<proteinExistence type="predicted"/>
<reference evidence="2" key="1">
    <citation type="journal article" date="2022" name="IScience">
        <title>Evolution of zygomycete secretomes and the origins of terrestrial fungal ecologies.</title>
        <authorList>
            <person name="Chang Y."/>
            <person name="Wang Y."/>
            <person name="Mondo S."/>
            <person name="Ahrendt S."/>
            <person name="Andreopoulos W."/>
            <person name="Barry K."/>
            <person name="Beard J."/>
            <person name="Benny G.L."/>
            <person name="Blankenship S."/>
            <person name="Bonito G."/>
            <person name="Cuomo C."/>
            <person name="Desiro A."/>
            <person name="Gervers K.A."/>
            <person name="Hundley H."/>
            <person name="Kuo A."/>
            <person name="LaButti K."/>
            <person name="Lang B.F."/>
            <person name="Lipzen A."/>
            <person name="O'Donnell K."/>
            <person name="Pangilinan J."/>
            <person name="Reynolds N."/>
            <person name="Sandor L."/>
            <person name="Smith M.E."/>
            <person name="Tsang A."/>
            <person name="Grigoriev I.V."/>
            <person name="Stajich J.E."/>
            <person name="Spatafora J.W."/>
        </authorList>
    </citation>
    <scope>NUCLEOTIDE SEQUENCE</scope>
    <source>
        <strain evidence="2">RSA 2281</strain>
    </source>
</reference>
<feature type="transmembrane region" description="Helical" evidence="1">
    <location>
        <begin position="135"/>
        <end position="157"/>
    </location>
</feature>
<comment type="caution">
    <text evidence="2">The sequence shown here is derived from an EMBL/GenBank/DDBJ whole genome shotgun (WGS) entry which is preliminary data.</text>
</comment>
<evidence type="ECO:0000256" key="1">
    <source>
        <dbReference type="SAM" id="Phobius"/>
    </source>
</evidence>
<dbReference type="AlphaFoldDB" id="A0AAD5P849"/>
<keyword evidence="1" id="KW-0812">Transmembrane</keyword>